<dbReference type="Pfam" id="PF10035">
    <property type="entry name" value="DUF2179"/>
    <property type="match status" value="1"/>
</dbReference>
<gene>
    <name evidence="8" type="ORF">FC15_GL001328</name>
</gene>
<feature type="domain" description="DUF2179" evidence="7">
    <location>
        <begin position="229"/>
        <end position="284"/>
    </location>
</feature>
<keyword evidence="5 6" id="KW-0472">Membrane</keyword>
<protein>
    <submittedName>
        <fullName evidence="8">Membrane protein</fullName>
    </submittedName>
</protein>
<dbReference type="EMBL" id="AZFX01000036">
    <property type="protein sequence ID" value="KRM10723.1"/>
    <property type="molecule type" value="Genomic_DNA"/>
</dbReference>
<dbReference type="InterPro" id="IPR019264">
    <property type="entry name" value="DUF2179"/>
</dbReference>
<evidence type="ECO:0000256" key="4">
    <source>
        <dbReference type="ARBA" id="ARBA00022989"/>
    </source>
</evidence>
<dbReference type="Gene3D" id="3.30.70.120">
    <property type="match status" value="1"/>
</dbReference>
<proteinExistence type="predicted"/>
<evidence type="ECO:0000256" key="6">
    <source>
        <dbReference type="SAM" id="Phobius"/>
    </source>
</evidence>
<dbReference type="AlphaFoldDB" id="A0A0R1W5N2"/>
<dbReference type="InterPro" id="IPR051461">
    <property type="entry name" value="UPF0750_membrane"/>
</dbReference>
<feature type="transmembrane region" description="Helical" evidence="6">
    <location>
        <begin position="62"/>
        <end position="82"/>
    </location>
</feature>
<dbReference type="OrthoDB" id="2417289at2"/>
<accession>A0A0R1W5N2</accession>
<feature type="transmembrane region" description="Helical" evidence="6">
    <location>
        <begin position="156"/>
        <end position="177"/>
    </location>
</feature>
<keyword evidence="9" id="KW-1185">Reference proteome</keyword>
<feature type="transmembrane region" description="Helical" evidence="6">
    <location>
        <begin position="113"/>
        <end position="135"/>
    </location>
</feature>
<comment type="subcellular location">
    <subcellularLocation>
        <location evidence="1">Cell membrane</location>
        <topology evidence="1">Multi-pass membrane protein</topology>
    </subcellularLocation>
</comment>
<dbReference type="STRING" id="1423735.FC15_GL001328"/>
<reference evidence="8 9" key="1">
    <citation type="journal article" date="2015" name="Genome Announc.">
        <title>Expanding the biotechnology potential of lactobacilli through comparative genomics of 213 strains and associated genera.</title>
        <authorList>
            <person name="Sun Z."/>
            <person name="Harris H.M."/>
            <person name="McCann A."/>
            <person name="Guo C."/>
            <person name="Argimon S."/>
            <person name="Zhang W."/>
            <person name="Yang X."/>
            <person name="Jeffery I.B."/>
            <person name="Cooney J.C."/>
            <person name="Kagawa T.F."/>
            <person name="Liu W."/>
            <person name="Song Y."/>
            <person name="Salvetti E."/>
            <person name="Wrobel A."/>
            <person name="Rasinkangas P."/>
            <person name="Parkhill J."/>
            <person name="Rea M.C."/>
            <person name="O'Sullivan O."/>
            <person name="Ritari J."/>
            <person name="Douillard F.P."/>
            <person name="Paul Ross R."/>
            <person name="Yang R."/>
            <person name="Briner A.E."/>
            <person name="Felis G.E."/>
            <person name="de Vos W.M."/>
            <person name="Barrangou R."/>
            <person name="Klaenhammer T.R."/>
            <person name="Caufield P.W."/>
            <person name="Cui Y."/>
            <person name="Zhang H."/>
            <person name="O'Toole P.W."/>
        </authorList>
    </citation>
    <scope>NUCLEOTIDE SEQUENCE [LARGE SCALE GENOMIC DNA]</scope>
    <source>
        <strain evidence="8 9">DSM 17758</strain>
    </source>
</reference>
<dbReference type="Proteomes" id="UP000051315">
    <property type="component" value="Unassembled WGS sequence"/>
</dbReference>
<dbReference type="PANTHER" id="PTHR33545">
    <property type="entry name" value="UPF0750 MEMBRANE PROTEIN YITT-RELATED"/>
    <property type="match status" value="1"/>
</dbReference>
<feature type="transmembrane region" description="Helical" evidence="6">
    <location>
        <begin position="89"/>
        <end position="107"/>
    </location>
</feature>
<dbReference type="InterPro" id="IPR003740">
    <property type="entry name" value="YitT"/>
</dbReference>
<evidence type="ECO:0000259" key="7">
    <source>
        <dbReference type="Pfam" id="PF10035"/>
    </source>
</evidence>
<keyword evidence="3 6" id="KW-0812">Transmembrane</keyword>
<comment type="caution">
    <text evidence="8">The sequence shown here is derived from an EMBL/GenBank/DDBJ whole genome shotgun (WGS) entry which is preliminary data.</text>
</comment>
<dbReference type="PANTHER" id="PTHR33545:SF5">
    <property type="entry name" value="UPF0750 MEMBRANE PROTEIN YITT"/>
    <property type="match status" value="1"/>
</dbReference>
<sequence>MYKNIERIIQRHSNFTKLSMAFFYAICVSIAMNFFWQPGHIYSSGITGAAQLVASLIEKTGMPLTTPVLYFVFNIPLFIVAWFKIGHRFTIFTFYAVIFSTVMMHLIPPVRVHFDPIICAIFGGLINGMGTGMALKNNISTGGLDIIGIVLRKKTGKSVGSINIAFNLLIIFGAGFVFGWVHALYSAMGIFINGAVIDAVYTSHQRLQVMIVTDQPKEVINCVQKSLRRGITIVHDAEGAFKHEEKTILFTIISRYEMHDFEEAIHLSDPYAFVSITEVFKLMGHFYEPKVE</sequence>
<evidence type="ECO:0000256" key="3">
    <source>
        <dbReference type="ARBA" id="ARBA00022692"/>
    </source>
</evidence>
<dbReference type="RefSeq" id="WP_057824104.1">
    <property type="nucleotide sequence ID" value="NZ_AZFX01000036.1"/>
</dbReference>
<evidence type="ECO:0000256" key="2">
    <source>
        <dbReference type="ARBA" id="ARBA00022475"/>
    </source>
</evidence>
<dbReference type="GO" id="GO:0005886">
    <property type="term" value="C:plasma membrane"/>
    <property type="evidence" value="ECO:0007669"/>
    <property type="project" value="UniProtKB-SubCell"/>
</dbReference>
<evidence type="ECO:0000256" key="5">
    <source>
        <dbReference type="ARBA" id="ARBA00023136"/>
    </source>
</evidence>
<dbReference type="CDD" id="cd16380">
    <property type="entry name" value="YitT_C"/>
    <property type="match status" value="1"/>
</dbReference>
<evidence type="ECO:0000313" key="9">
    <source>
        <dbReference type="Proteomes" id="UP000051315"/>
    </source>
</evidence>
<feature type="transmembrane region" description="Helical" evidence="6">
    <location>
        <begin position="21"/>
        <end position="42"/>
    </location>
</feature>
<name>A0A0R1W5N2_9LACO</name>
<evidence type="ECO:0000313" key="8">
    <source>
        <dbReference type="EMBL" id="KRM10723.1"/>
    </source>
</evidence>
<keyword evidence="2" id="KW-1003">Cell membrane</keyword>
<dbReference type="PATRIC" id="fig|1423735.3.peg.1374"/>
<dbReference type="InterPro" id="IPR015867">
    <property type="entry name" value="N-reg_PII/ATP_PRibTrfase_C"/>
</dbReference>
<keyword evidence="4 6" id="KW-1133">Transmembrane helix</keyword>
<evidence type="ECO:0000256" key="1">
    <source>
        <dbReference type="ARBA" id="ARBA00004651"/>
    </source>
</evidence>
<dbReference type="PIRSF" id="PIRSF006483">
    <property type="entry name" value="Membrane_protein_YitT"/>
    <property type="match status" value="1"/>
</dbReference>
<dbReference type="Pfam" id="PF02588">
    <property type="entry name" value="YitT_membrane"/>
    <property type="match status" value="1"/>
</dbReference>
<organism evidence="8 9">
    <name type="scientific">Lapidilactobacillus concavus DSM 17758</name>
    <dbReference type="NCBI Taxonomy" id="1423735"/>
    <lineage>
        <taxon>Bacteria</taxon>
        <taxon>Bacillati</taxon>
        <taxon>Bacillota</taxon>
        <taxon>Bacilli</taxon>
        <taxon>Lactobacillales</taxon>
        <taxon>Lactobacillaceae</taxon>
        <taxon>Lapidilactobacillus</taxon>
    </lineage>
</organism>